<keyword evidence="6 10" id="KW-1278">Translocase</keyword>
<protein>
    <recommendedName>
        <fullName evidence="10">Ion-translocating oxidoreductase complex subunit D</fullName>
        <ecNumber evidence="10">7.-.-.-</ecNumber>
    </recommendedName>
    <alternativeName>
        <fullName evidence="10">Rnf electron transport complex subunit D</fullName>
    </alternativeName>
</protein>
<dbReference type="Pfam" id="PF03116">
    <property type="entry name" value="NQR2_RnfD_RnfE"/>
    <property type="match status" value="1"/>
</dbReference>
<evidence type="ECO:0000256" key="9">
    <source>
        <dbReference type="ARBA" id="ARBA00023136"/>
    </source>
</evidence>
<gene>
    <name evidence="10" type="primary">rnfD</name>
    <name evidence="11" type="ORF">NQ491_01455</name>
</gene>
<feature type="transmembrane region" description="Helical" evidence="10">
    <location>
        <begin position="259"/>
        <end position="280"/>
    </location>
</feature>
<feature type="transmembrane region" description="Helical" evidence="10">
    <location>
        <begin position="234"/>
        <end position="253"/>
    </location>
</feature>
<evidence type="ECO:0000256" key="10">
    <source>
        <dbReference type="HAMAP-Rule" id="MF_00462"/>
    </source>
</evidence>
<comment type="cofactor">
    <cofactor evidence="10">
        <name>FMN</name>
        <dbReference type="ChEBI" id="CHEBI:58210"/>
    </cofactor>
</comment>
<evidence type="ECO:0000256" key="7">
    <source>
        <dbReference type="ARBA" id="ARBA00022982"/>
    </source>
</evidence>
<feature type="transmembrane region" description="Helical" evidence="10">
    <location>
        <begin position="292"/>
        <end position="310"/>
    </location>
</feature>
<feature type="transmembrane region" description="Helical" evidence="10">
    <location>
        <begin position="126"/>
        <end position="144"/>
    </location>
</feature>
<feature type="transmembrane region" description="Helical" evidence="10">
    <location>
        <begin position="316"/>
        <end position="334"/>
    </location>
</feature>
<dbReference type="EMBL" id="CP102294">
    <property type="protein sequence ID" value="UWN57468.1"/>
    <property type="molecule type" value="Genomic_DNA"/>
</dbReference>
<keyword evidence="2 10" id="KW-0597">Phosphoprotein</keyword>
<name>A0ABY5V0T1_9BACT</name>
<dbReference type="HAMAP" id="MF_00462">
    <property type="entry name" value="RsxD_RnfD"/>
    <property type="match status" value="1"/>
</dbReference>
<proteinExistence type="inferred from homology"/>
<feature type="transmembrane region" description="Helical" evidence="10">
    <location>
        <begin position="21"/>
        <end position="40"/>
    </location>
</feature>
<comment type="subunit">
    <text evidence="10">The complex is composed of six subunits: RnfA, RnfB, RnfC, RnfD, RnfE and RnfG.</text>
</comment>
<keyword evidence="8 10" id="KW-1133">Transmembrane helix</keyword>
<comment type="similarity">
    <text evidence="10">Belongs to the NqrB/RnfD family.</text>
</comment>
<evidence type="ECO:0000313" key="12">
    <source>
        <dbReference type="Proteomes" id="UP001059295"/>
    </source>
</evidence>
<dbReference type="Proteomes" id="UP001059295">
    <property type="component" value="Chromosome"/>
</dbReference>
<comment type="function">
    <text evidence="10">Part of a membrane-bound complex that couples electron transfer with translocation of ions across the membrane.</text>
</comment>
<accession>A0ABY5V0T1</accession>
<dbReference type="RefSeq" id="WP_026089528.1">
    <property type="nucleotide sequence ID" value="NZ_CAPH01000006.1"/>
</dbReference>
<comment type="subcellular location">
    <subcellularLocation>
        <location evidence="10">Cell membrane</location>
        <topology evidence="10">Multi-pass membrane protein</topology>
    </subcellularLocation>
</comment>
<evidence type="ECO:0000256" key="4">
    <source>
        <dbReference type="ARBA" id="ARBA00022643"/>
    </source>
</evidence>
<keyword evidence="12" id="KW-1185">Reference proteome</keyword>
<organism evidence="11 12">
    <name type="scientific">Alistipes ihumii AP11</name>
    <dbReference type="NCBI Taxonomy" id="1211813"/>
    <lineage>
        <taxon>Bacteria</taxon>
        <taxon>Pseudomonadati</taxon>
        <taxon>Bacteroidota</taxon>
        <taxon>Bacteroidia</taxon>
        <taxon>Bacteroidales</taxon>
        <taxon>Rikenellaceae</taxon>
        <taxon>Alistipes</taxon>
    </lineage>
</organism>
<keyword evidence="1 10" id="KW-0813">Transport</keyword>
<keyword evidence="4 10" id="KW-0288">FMN</keyword>
<dbReference type="PANTHER" id="PTHR30578:SF0">
    <property type="entry name" value="ION-TRANSLOCATING OXIDOREDUCTASE COMPLEX SUBUNIT D"/>
    <property type="match status" value="1"/>
</dbReference>
<dbReference type="PANTHER" id="PTHR30578">
    <property type="entry name" value="ELECTRON TRANSPORT COMPLEX PROTEIN RNFD"/>
    <property type="match status" value="1"/>
</dbReference>
<evidence type="ECO:0000256" key="5">
    <source>
        <dbReference type="ARBA" id="ARBA00022692"/>
    </source>
</evidence>
<sequence>MEKKLIVSPSPHIHGAMTTRRLMKDVVIALIPALIVATIVYGTSALIVTGVSVAACVAFEYLIQRFMLKGPVTIGDYSAVVTGLLLGFNLPNSLPIWIVLIGALVAVGVGKMSFGGLGRNPFNPALVGRVFLLISFPAQMTSYVTPSGVDSLSGASIPVEISAEMSVDAVSGPTLLGYVKEALAGGQTTADLTDRLNSYGDMLLGFRSGSLGEIAALALLLGGIYLLCRRVITWHIPVAVLGSMTVFSGILWVADPLHYMNPLFHLLTGGALLGALFMATDYVTSPMTSRGMLIYGAGIGIITILIRVWGAYPEGMSFAILIMNAVVPLINKYVKPKRFGAAAVR</sequence>
<evidence type="ECO:0000256" key="2">
    <source>
        <dbReference type="ARBA" id="ARBA00022553"/>
    </source>
</evidence>
<feature type="transmembrane region" description="Helical" evidence="10">
    <location>
        <begin position="94"/>
        <end position="114"/>
    </location>
</feature>
<evidence type="ECO:0000256" key="6">
    <source>
        <dbReference type="ARBA" id="ARBA00022967"/>
    </source>
</evidence>
<evidence type="ECO:0000256" key="3">
    <source>
        <dbReference type="ARBA" id="ARBA00022630"/>
    </source>
</evidence>
<keyword evidence="3 10" id="KW-0285">Flavoprotein</keyword>
<keyword evidence="5 10" id="KW-0812">Transmembrane</keyword>
<dbReference type="EC" id="7.-.-.-" evidence="10"/>
<keyword evidence="9 10" id="KW-0472">Membrane</keyword>
<evidence type="ECO:0000313" key="11">
    <source>
        <dbReference type="EMBL" id="UWN57468.1"/>
    </source>
</evidence>
<keyword evidence="10" id="KW-1003">Cell membrane</keyword>
<dbReference type="NCBIfam" id="TIGR01946">
    <property type="entry name" value="rnfD"/>
    <property type="match status" value="1"/>
</dbReference>
<dbReference type="InterPro" id="IPR011303">
    <property type="entry name" value="RnfD_bac"/>
</dbReference>
<dbReference type="InterPro" id="IPR004338">
    <property type="entry name" value="NqrB/RnfD"/>
</dbReference>
<feature type="transmembrane region" description="Helical" evidence="10">
    <location>
        <begin position="204"/>
        <end position="227"/>
    </location>
</feature>
<evidence type="ECO:0000256" key="8">
    <source>
        <dbReference type="ARBA" id="ARBA00022989"/>
    </source>
</evidence>
<dbReference type="GeneID" id="82890359"/>
<keyword evidence="7 10" id="KW-0249">Electron transport</keyword>
<reference evidence="11" key="1">
    <citation type="journal article" date="2022" name="Cell">
        <title>Design, construction, and in vivo augmentation of a complex gut microbiome.</title>
        <authorList>
            <person name="Cheng A.G."/>
            <person name="Ho P.Y."/>
            <person name="Aranda-Diaz A."/>
            <person name="Jain S."/>
            <person name="Yu F.B."/>
            <person name="Meng X."/>
            <person name="Wang M."/>
            <person name="Iakiviak M."/>
            <person name="Nagashima K."/>
            <person name="Zhao A."/>
            <person name="Murugkar P."/>
            <person name="Patil A."/>
            <person name="Atabakhsh K."/>
            <person name="Weakley A."/>
            <person name="Yan J."/>
            <person name="Brumbaugh A.R."/>
            <person name="Higginbottom S."/>
            <person name="Dimas A."/>
            <person name="Shiver A.L."/>
            <person name="Deutschbauer A."/>
            <person name="Neff N."/>
            <person name="Sonnenburg J.L."/>
            <person name="Huang K.C."/>
            <person name="Fischbach M.A."/>
        </authorList>
    </citation>
    <scope>NUCLEOTIDE SEQUENCE</scope>
    <source>
        <strain evidence="11">AP11</strain>
    </source>
</reference>
<evidence type="ECO:0000256" key="1">
    <source>
        <dbReference type="ARBA" id="ARBA00022448"/>
    </source>
</evidence>
<comment type="caution">
    <text evidence="10">Lacks conserved residue(s) required for the propagation of feature annotation.</text>
</comment>